<reference evidence="2" key="1">
    <citation type="submission" date="2014-03" db="EMBL/GenBank/DDBJ databases">
        <authorList>
            <person name="Aksoy S."/>
            <person name="Warren W."/>
            <person name="Wilson R.K."/>
        </authorList>
    </citation>
    <scope>NUCLEOTIDE SEQUENCE [LARGE SCALE GENOMIC DNA]</scope>
    <source>
        <strain evidence="2">IAEA</strain>
    </source>
</reference>
<organism evidence="1 2">
    <name type="scientific">Glossina pallidipes</name>
    <name type="common">Tsetse fly</name>
    <dbReference type="NCBI Taxonomy" id="7398"/>
    <lineage>
        <taxon>Eukaryota</taxon>
        <taxon>Metazoa</taxon>
        <taxon>Ecdysozoa</taxon>
        <taxon>Arthropoda</taxon>
        <taxon>Hexapoda</taxon>
        <taxon>Insecta</taxon>
        <taxon>Pterygota</taxon>
        <taxon>Neoptera</taxon>
        <taxon>Endopterygota</taxon>
        <taxon>Diptera</taxon>
        <taxon>Brachycera</taxon>
        <taxon>Muscomorpha</taxon>
        <taxon>Hippoboscoidea</taxon>
        <taxon>Glossinidae</taxon>
        <taxon>Glossina</taxon>
    </lineage>
</organism>
<dbReference type="AlphaFoldDB" id="A0A1B0A515"/>
<protein>
    <submittedName>
        <fullName evidence="1">Uncharacterized protein</fullName>
    </submittedName>
</protein>
<dbReference type="Proteomes" id="UP000092445">
    <property type="component" value="Unassembled WGS sequence"/>
</dbReference>
<sequence>MDPVFTAYHVRYQQSTRIRNSSLSQLNQNSDCNGNLQHKQSSGQANQLLCHIIETLVRSCTFNQSLHIDADVNAEVAVLHDEKIADDVQVDWAGVAAMELRLLFVAVVGFCFDIEVGNKQASVNAAKIPEIHITNRQETKHQCLHV</sequence>
<evidence type="ECO:0000313" key="1">
    <source>
        <dbReference type="EnsemblMetazoa" id="GPAI034611-PA"/>
    </source>
</evidence>
<evidence type="ECO:0000313" key="2">
    <source>
        <dbReference type="Proteomes" id="UP000092445"/>
    </source>
</evidence>
<name>A0A1B0A515_GLOPL</name>
<accession>A0A1B0A515</accession>
<dbReference type="VEuPathDB" id="VectorBase:GPAI034611"/>
<reference evidence="1" key="2">
    <citation type="submission" date="2020-05" db="UniProtKB">
        <authorList>
            <consortium name="EnsemblMetazoa"/>
        </authorList>
    </citation>
    <scope>IDENTIFICATION</scope>
    <source>
        <strain evidence="1">IAEA</strain>
    </source>
</reference>
<dbReference type="EnsemblMetazoa" id="GPAI034611-RA">
    <property type="protein sequence ID" value="GPAI034611-PA"/>
    <property type="gene ID" value="GPAI034611"/>
</dbReference>
<keyword evidence="2" id="KW-1185">Reference proteome</keyword>
<proteinExistence type="predicted"/>